<protein>
    <submittedName>
        <fullName evidence="3">Tripartite tricarboxylate transporter substrate binding protein</fullName>
    </submittedName>
</protein>
<reference evidence="4" key="1">
    <citation type="journal article" date="2019" name="Int. J. Syst. Evol. Microbiol.">
        <title>The Global Catalogue of Microorganisms (GCM) 10K type strain sequencing project: providing services to taxonomists for standard genome sequencing and annotation.</title>
        <authorList>
            <consortium name="The Broad Institute Genomics Platform"/>
            <consortium name="The Broad Institute Genome Sequencing Center for Infectious Disease"/>
            <person name="Wu L."/>
            <person name="Ma J."/>
        </authorList>
    </citation>
    <scope>NUCLEOTIDE SEQUENCE [LARGE SCALE GENOMIC DNA]</scope>
    <source>
        <strain evidence="4">JCM 18015</strain>
    </source>
</reference>
<accession>A0ABP9L940</accession>
<dbReference type="Gene3D" id="3.40.190.150">
    <property type="entry name" value="Bordetella uptake gene, domain 1"/>
    <property type="match status" value="1"/>
</dbReference>
<dbReference type="PIRSF" id="PIRSF017082">
    <property type="entry name" value="YflP"/>
    <property type="match status" value="1"/>
</dbReference>
<dbReference type="EMBL" id="BAABHW010000002">
    <property type="protein sequence ID" value="GAA5071565.1"/>
    <property type="molecule type" value="Genomic_DNA"/>
</dbReference>
<dbReference type="CDD" id="cd07012">
    <property type="entry name" value="PBP2_Bug_TTT"/>
    <property type="match status" value="1"/>
</dbReference>
<dbReference type="PANTHER" id="PTHR42928">
    <property type="entry name" value="TRICARBOXYLATE-BINDING PROTEIN"/>
    <property type="match status" value="1"/>
</dbReference>
<dbReference type="Proteomes" id="UP001499910">
    <property type="component" value="Unassembled WGS sequence"/>
</dbReference>
<evidence type="ECO:0000256" key="2">
    <source>
        <dbReference type="SAM" id="SignalP"/>
    </source>
</evidence>
<evidence type="ECO:0000313" key="4">
    <source>
        <dbReference type="Proteomes" id="UP001499910"/>
    </source>
</evidence>
<dbReference type="Gene3D" id="3.40.190.10">
    <property type="entry name" value="Periplasmic binding protein-like II"/>
    <property type="match status" value="1"/>
</dbReference>
<dbReference type="RefSeq" id="WP_259550119.1">
    <property type="nucleotide sequence ID" value="NZ_JANXIR010000005.1"/>
</dbReference>
<comment type="similarity">
    <text evidence="1">Belongs to the UPF0065 (bug) family.</text>
</comment>
<gene>
    <name evidence="3" type="ORF">GCM10023209_15460</name>
</gene>
<organism evidence="3 4">
    <name type="scientific">[Roseibacterium] beibuensis</name>
    <dbReference type="NCBI Taxonomy" id="1193142"/>
    <lineage>
        <taxon>Bacteria</taxon>
        <taxon>Pseudomonadati</taxon>
        <taxon>Pseudomonadota</taxon>
        <taxon>Alphaproteobacteria</taxon>
        <taxon>Rhodobacterales</taxon>
        <taxon>Roseobacteraceae</taxon>
        <taxon>Roseicyclus</taxon>
    </lineage>
</organism>
<dbReference type="InterPro" id="IPR042100">
    <property type="entry name" value="Bug_dom1"/>
</dbReference>
<dbReference type="PANTHER" id="PTHR42928:SF1">
    <property type="entry name" value="BLR4371 PROTEIN"/>
    <property type="match status" value="1"/>
</dbReference>
<feature type="chain" id="PRO_5047048886" evidence="2">
    <location>
        <begin position="37"/>
        <end position="338"/>
    </location>
</feature>
<feature type="signal peptide" evidence="2">
    <location>
        <begin position="1"/>
        <end position="36"/>
    </location>
</feature>
<proteinExistence type="inferred from homology"/>
<sequence length="338" mass="36222">MQTKREDKMTTTNESQSGWVRATAIAAAFAVPAAFAAPAIAQEYPSPDETLDWTIAFGPGGGNDIMARTIIEILNTYDLYPGDISAENRAGGSGAVGWGYLYAQSGNPYGISTTSGSFVTTPLQADTPWQPEDFTPVALLATDDLVLVVNGSSEIETVEEFIAAAQERPMNIGGTGTVNVDFIVPTLFAQRAGFEFDYVSFNSMSEQTTALLSDALDAMVGNPGEILGLIESGELRPLVFSGQNTPAALEGVPTMAELGYDIGVSMPRGLILAPDAPAEAQEWWINTMQQVVETPEWDEYIASNTLTPTVIYGEDFRTFLENTKNGFEEVLRSVGAID</sequence>
<evidence type="ECO:0000256" key="1">
    <source>
        <dbReference type="ARBA" id="ARBA00006987"/>
    </source>
</evidence>
<comment type="caution">
    <text evidence="3">The sequence shown here is derived from an EMBL/GenBank/DDBJ whole genome shotgun (WGS) entry which is preliminary data.</text>
</comment>
<dbReference type="Pfam" id="PF03401">
    <property type="entry name" value="TctC"/>
    <property type="match status" value="1"/>
</dbReference>
<dbReference type="InterPro" id="IPR005064">
    <property type="entry name" value="BUG"/>
</dbReference>
<dbReference type="SUPFAM" id="SSF53850">
    <property type="entry name" value="Periplasmic binding protein-like II"/>
    <property type="match status" value="1"/>
</dbReference>
<keyword evidence="4" id="KW-1185">Reference proteome</keyword>
<evidence type="ECO:0000313" key="3">
    <source>
        <dbReference type="EMBL" id="GAA5071565.1"/>
    </source>
</evidence>
<name>A0ABP9L940_9RHOB</name>
<keyword evidence="2" id="KW-0732">Signal</keyword>